<feature type="compositionally biased region" description="Pro residues" evidence="1">
    <location>
        <begin position="149"/>
        <end position="176"/>
    </location>
</feature>
<sequence>MLAACAVTPTGPNVNVMPGQQKTFEQFRADNQECRLFAQTETQQGPTETGFRAGAATAAVGTAVGALAGAAIGGNSQAAAVGAGAGLLLGSAVGGESGSQSSQTMQRRYDNAFIQCMYAKGHQVPVAGRLVTQQPASGNSNPPVATPAAPTPSPAALPPPPSGSPPPPPPGAVAPK</sequence>
<evidence type="ECO:0000313" key="2">
    <source>
        <dbReference type="EMBL" id="RCS58688.1"/>
    </source>
</evidence>
<proteinExistence type="predicted"/>
<keyword evidence="3" id="KW-1185">Reference proteome</keyword>
<feature type="region of interest" description="Disordered" evidence="1">
    <location>
        <begin position="132"/>
        <end position="176"/>
    </location>
</feature>
<dbReference type="AlphaFoldDB" id="A0A368L554"/>
<organism evidence="2 3">
    <name type="scientific">Parvibium lacunae</name>
    <dbReference type="NCBI Taxonomy" id="1888893"/>
    <lineage>
        <taxon>Bacteria</taxon>
        <taxon>Pseudomonadati</taxon>
        <taxon>Pseudomonadota</taxon>
        <taxon>Betaproteobacteria</taxon>
        <taxon>Burkholderiales</taxon>
        <taxon>Alcaligenaceae</taxon>
        <taxon>Parvibium</taxon>
    </lineage>
</organism>
<gene>
    <name evidence="2" type="ORF">DU000_05345</name>
</gene>
<dbReference type="OrthoDB" id="5573966at2"/>
<comment type="caution">
    <text evidence="2">The sequence shown here is derived from an EMBL/GenBank/DDBJ whole genome shotgun (WGS) entry which is preliminary data.</text>
</comment>
<accession>A0A368L554</accession>
<protein>
    <recommendedName>
        <fullName evidence="4">Glycine-zipper-containing OmpA-like membrane domain-containing protein</fullName>
    </recommendedName>
</protein>
<reference evidence="2 3" key="1">
    <citation type="journal article" date="2018" name="Int. J. Syst. Evol. Microbiol.">
        <title>Parvibium lacunae gen. nov., sp. nov., a new member of the family Alcaligenaceae isolated from a freshwater pond.</title>
        <authorList>
            <person name="Chen W.M."/>
            <person name="Xie P.B."/>
            <person name="Hsu M.Y."/>
            <person name="Sheu S.Y."/>
        </authorList>
    </citation>
    <scope>NUCLEOTIDE SEQUENCE [LARGE SCALE GENOMIC DNA]</scope>
    <source>
        <strain evidence="2 3">KMB9</strain>
    </source>
</reference>
<evidence type="ECO:0000313" key="3">
    <source>
        <dbReference type="Proteomes" id="UP000252357"/>
    </source>
</evidence>
<evidence type="ECO:0008006" key="4">
    <source>
        <dbReference type="Google" id="ProtNLM"/>
    </source>
</evidence>
<feature type="compositionally biased region" description="Polar residues" evidence="1">
    <location>
        <begin position="132"/>
        <end position="141"/>
    </location>
</feature>
<dbReference type="Proteomes" id="UP000252357">
    <property type="component" value="Unassembled WGS sequence"/>
</dbReference>
<dbReference type="EMBL" id="QPGB01000002">
    <property type="protein sequence ID" value="RCS58688.1"/>
    <property type="molecule type" value="Genomic_DNA"/>
</dbReference>
<evidence type="ECO:0000256" key="1">
    <source>
        <dbReference type="SAM" id="MobiDB-lite"/>
    </source>
</evidence>
<name>A0A368L554_9BURK</name>